<evidence type="ECO:0000313" key="3">
    <source>
        <dbReference type="Proteomes" id="UP000489600"/>
    </source>
</evidence>
<dbReference type="PANTHER" id="PTHR48449:SF2">
    <property type="entry name" value="UBIQUITIN-LIKE PROTEASE FAMILY PROFILE DOMAIN-CONTAINING PROTEIN"/>
    <property type="match status" value="1"/>
</dbReference>
<dbReference type="OrthoDB" id="1112924at2759"/>
<dbReference type="Proteomes" id="UP000489600">
    <property type="component" value="Unassembled WGS sequence"/>
</dbReference>
<gene>
    <name evidence="2" type="ORF">ANE_LOCUS25060</name>
</gene>
<dbReference type="PANTHER" id="PTHR48449">
    <property type="entry name" value="DUF1985 DOMAIN-CONTAINING PROTEIN"/>
    <property type="match status" value="1"/>
</dbReference>
<protein>
    <recommendedName>
        <fullName evidence="1">DUF1985 domain-containing protein</fullName>
    </recommendedName>
</protein>
<keyword evidence="3" id="KW-1185">Reference proteome</keyword>
<comment type="caution">
    <text evidence="2">The sequence shown here is derived from an EMBL/GenBank/DDBJ whole genome shotgun (WGS) entry which is preliminary data.</text>
</comment>
<evidence type="ECO:0000313" key="2">
    <source>
        <dbReference type="EMBL" id="VVB14616.1"/>
    </source>
</evidence>
<dbReference type="EMBL" id="CABITT030000008">
    <property type="protein sequence ID" value="VVB14616.1"/>
    <property type="molecule type" value="Genomic_DNA"/>
</dbReference>
<evidence type="ECO:0000259" key="1">
    <source>
        <dbReference type="Pfam" id="PF09331"/>
    </source>
</evidence>
<sequence length="189" mass="21461">MPYWFTLFGGEENMTREKLASLLKRPKNLSSELRVKYACLLLVDGLFCRRSLHMKKHAEMIRNLDYFLNYPWGRHSFDMTMQCIKSRSFTQLAQSTVDVQGFMHALQLVVLQAVPAASLAVGDGTDPESGDEESCPVIALKLDKLWELDEEDTVDVISILPTPGGEDGEIDDYSCLMKVMIVLLHTWRS</sequence>
<dbReference type="AlphaFoldDB" id="A0A565CMA8"/>
<accession>A0A565CMA8</accession>
<organism evidence="2 3">
    <name type="scientific">Arabis nemorensis</name>
    <dbReference type="NCBI Taxonomy" id="586526"/>
    <lineage>
        <taxon>Eukaryota</taxon>
        <taxon>Viridiplantae</taxon>
        <taxon>Streptophyta</taxon>
        <taxon>Embryophyta</taxon>
        <taxon>Tracheophyta</taxon>
        <taxon>Spermatophyta</taxon>
        <taxon>Magnoliopsida</taxon>
        <taxon>eudicotyledons</taxon>
        <taxon>Gunneridae</taxon>
        <taxon>Pentapetalae</taxon>
        <taxon>rosids</taxon>
        <taxon>malvids</taxon>
        <taxon>Brassicales</taxon>
        <taxon>Brassicaceae</taxon>
        <taxon>Arabideae</taxon>
        <taxon>Arabis</taxon>
    </lineage>
</organism>
<dbReference type="InterPro" id="IPR015410">
    <property type="entry name" value="DUF1985"/>
</dbReference>
<proteinExistence type="predicted"/>
<dbReference type="Pfam" id="PF09331">
    <property type="entry name" value="DUF1985"/>
    <property type="match status" value="1"/>
</dbReference>
<reference evidence="2" key="1">
    <citation type="submission" date="2019-07" db="EMBL/GenBank/DDBJ databases">
        <authorList>
            <person name="Dittberner H."/>
        </authorList>
    </citation>
    <scope>NUCLEOTIDE SEQUENCE [LARGE SCALE GENOMIC DNA]</scope>
</reference>
<feature type="domain" description="DUF1985" evidence="1">
    <location>
        <begin position="3"/>
        <end position="82"/>
    </location>
</feature>
<name>A0A565CMA8_9BRAS</name>